<evidence type="ECO:0000313" key="9">
    <source>
        <dbReference type="Proteomes" id="UP001438707"/>
    </source>
</evidence>
<evidence type="ECO:0000256" key="4">
    <source>
        <dbReference type="ARBA" id="ARBA00023136"/>
    </source>
</evidence>
<feature type="transmembrane region" description="Helical" evidence="7">
    <location>
        <begin position="285"/>
        <end position="307"/>
    </location>
</feature>
<comment type="caution">
    <text evidence="8">The sequence shown here is derived from an EMBL/GenBank/DDBJ whole genome shotgun (WGS) entry which is preliminary data.</text>
</comment>
<proteinExistence type="inferred from homology"/>
<feature type="transmembrane region" description="Helical" evidence="7">
    <location>
        <begin position="239"/>
        <end position="265"/>
    </location>
</feature>
<dbReference type="InterPro" id="IPR023271">
    <property type="entry name" value="Aquaporin-like"/>
</dbReference>
<dbReference type="Proteomes" id="UP001438707">
    <property type="component" value="Unassembled WGS sequence"/>
</dbReference>
<comment type="subcellular location">
    <subcellularLocation>
        <location evidence="1">Membrane</location>
        <topology evidence="1">Multi-pass membrane protein</topology>
    </subcellularLocation>
</comment>
<protein>
    <recommendedName>
        <fullName evidence="10">Formate/nitrite transporter</fullName>
    </recommendedName>
</protein>
<reference evidence="8 9" key="1">
    <citation type="journal article" date="2024" name="Nat. Commun.">
        <title>Phylogenomics reveals the evolutionary origins of lichenization in chlorophyte algae.</title>
        <authorList>
            <person name="Puginier C."/>
            <person name="Libourel C."/>
            <person name="Otte J."/>
            <person name="Skaloud P."/>
            <person name="Haon M."/>
            <person name="Grisel S."/>
            <person name="Petersen M."/>
            <person name="Berrin J.G."/>
            <person name="Delaux P.M."/>
            <person name="Dal Grande F."/>
            <person name="Keller J."/>
        </authorList>
    </citation>
    <scope>NUCLEOTIDE SEQUENCE [LARGE SCALE GENOMIC DNA]</scope>
    <source>
        <strain evidence="8 9">SAG 2145</strain>
    </source>
</reference>
<evidence type="ECO:0000256" key="2">
    <source>
        <dbReference type="ARBA" id="ARBA00022692"/>
    </source>
</evidence>
<feature type="transmembrane region" description="Helical" evidence="7">
    <location>
        <begin position="209"/>
        <end position="227"/>
    </location>
</feature>
<organism evidence="8 9">
    <name type="scientific">Apatococcus lobatus</name>
    <dbReference type="NCBI Taxonomy" id="904363"/>
    <lineage>
        <taxon>Eukaryota</taxon>
        <taxon>Viridiplantae</taxon>
        <taxon>Chlorophyta</taxon>
        <taxon>core chlorophytes</taxon>
        <taxon>Trebouxiophyceae</taxon>
        <taxon>Chlorellales</taxon>
        <taxon>Chlorellaceae</taxon>
        <taxon>Apatococcus</taxon>
    </lineage>
</organism>
<sequence>MVSAADPVRSGFKLFTHKGAYKDLPDGQVRDTRKTGPVSIKEPRNPVISFLSPPAIFAAVTLAGAEKARQPFWKTFWLGILAGIYLSLGCALAFAVGGQLPSLQSSNLGAQKLMFGAFGLPLGLGLIVICGAELWTTNLAYLPAAVYEGRANLMQLAKNWVFSFLGNLCGSLLCVWLIDETYLFHTNAARTYPMYIAEEKTMGPFGNEILRAFFANYLVCLAMWQATAAQDIIGKIFGIFFPVLCFVAIGFSHTIANMFWVPFAMKLGSPVSVGRYIGSSMIPTMIGNGLSATFFLAGSYAFCYGTLPMRVERMWLKLRGKPPSESYEDPSFARKDGIPPAMYGDDSAQAGSKYQGRYAGGVPKESEEAGTEAPAGKSRITRGSIVLPQQVKKDVPEQQHAPPLGPDMV</sequence>
<keyword evidence="3 7" id="KW-1133">Transmembrane helix</keyword>
<gene>
    <name evidence="8" type="ORF">WJX74_006617</name>
</gene>
<keyword evidence="2 7" id="KW-0812">Transmembrane</keyword>
<dbReference type="PANTHER" id="PTHR30520">
    <property type="entry name" value="FORMATE TRANSPORTER-RELATED"/>
    <property type="match status" value="1"/>
</dbReference>
<dbReference type="EMBL" id="JALJOS010000001">
    <property type="protein sequence ID" value="KAK9844764.1"/>
    <property type="molecule type" value="Genomic_DNA"/>
</dbReference>
<dbReference type="Pfam" id="PF01226">
    <property type="entry name" value="Form_Nir_trans"/>
    <property type="match status" value="1"/>
</dbReference>
<feature type="transmembrane region" description="Helical" evidence="7">
    <location>
        <begin position="115"/>
        <end position="135"/>
    </location>
</feature>
<feature type="region of interest" description="Disordered" evidence="6">
    <location>
        <begin position="344"/>
        <end position="409"/>
    </location>
</feature>
<feature type="transmembrane region" description="Helical" evidence="7">
    <location>
        <begin position="76"/>
        <end position="95"/>
    </location>
</feature>
<evidence type="ECO:0000256" key="6">
    <source>
        <dbReference type="SAM" id="MobiDB-lite"/>
    </source>
</evidence>
<feature type="transmembrane region" description="Helical" evidence="7">
    <location>
        <begin position="156"/>
        <end position="178"/>
    </location>
</feature>
<dbReference type="InterPro" id="IPR000292">
    <property type="entry name" value="For/NO2_transpt"/>
</dbReference>
<dbReference type="PROSITE" id="PS01006">
    <property type="entry name" value="FORMATE_NITRITE_TP_2"/>
    <property type="match status" value="1"/>
</dbReference>
<evidence type="ECO:0000313" key="8">
    <source>
        <dbReference type="EMBL" id="KAK9844764.1"/>
    </source>
</evidence>
<dbReference type="AlphaFoldDB" id="A0AAW1SGU6"/>
<evidence type="ECO:0000256" key="7">
    <source>
        <dbReference type="SAM" id="Phobius"/>
    </source>
</evidence>
<comment type="similarity">
    <text evidence="5">Belongs to the FNT transporter (TC 1.A.16) family.</text>
</comment>
<evidence type="ECO:0000256" key="3">
    <source>
        <dbReference type="ARBA" id="ARBA00022989"/>
    </source>
</evidence>
<dbReference type="GO" id="GO:0015499">
    <property type="term" value="F:formate transmembrane transporter activity"/>
    <property type="evidence" value="ECO:0007669"/>
    <property type="project" value="TreeGrafter"/>
</dbReference>
<name>A0AAW1SGU6_9CHLO</name>
<accession>A0AAW1SGU6</accession>
<dbReference type="PANTHER" id="PTHR30520:SF6">
    <property type="entry name" value="FORMATE_NITRATE FAMILY TRANSPORTER (EUROFUNG)"/>
    <property type="match status" value="1"/>
</dbReference>
<dbReference type="InterPro" id="IPR024002">
    <property type="entry name" value="For/NO2_transpt_CS"/>
</dbReference>
<dbReference type="Gene3D" id="1.20.1080.10">
    <property type="entry name" value="Glycerol uptake facilitator protein"/>
    <property type="match status" value="1"/>
</dbReference>
<evidence type="ECO:0000256" key="1">
    <source>
        <dbReference type="ARBA" id="ARBA00004141"/>
    </source>
</evidence>
<dbReference type="GO" id="GO:0005886">
    <property type="term" value="C:plasma membrane"/>
    <property type="evidence" value="ECO:0007669"/>
    <property type="project" value="TreeGrafter"/>
</dbReference>
<evidence type="ECO:0008006" key="10">
    <source>
        <dbReference type="Google" id="ProtNLM"/>
    </source>
</evidence>
<evidence type="ECO:0000256" key="5">
    <source>
        <dbReference type="ARBA" id="ARBA00049660"/>
    </source>
</evidence>
<keyword evidence="4 7" id="KW-0472">Membrane</keyword>
<keyword evidence="9" id="KW-1185">Reference proteome</keyword>